<feature type="domain" description="Transcription initiation factor TFIID subunit 12" evidence="7">
    <location>
        <begin position="35"/>
        <end position="100"/>
    </location>
</feature>
<protein>
    <submittedName>
        <fullName evidence="8">Transcription initiation factor TFIID subunit 12</fullName>
    </submittedName>
</protein>
<evidence type="ECO:0000256" key="4">
    <source>
        <dbReference type="ARBA" id="ARBA00023163"/>
    </source>
</evidence>
<feature type="compositionally biased region" description="Gly residues" evidence="6">
    <location>
        <begin position="1"/>
        <end position="10"/>
    </location>
</feature>
<keyword evidence="3" id="KW-0805">Transcription regulation</keyword>
<feature type="compositionally biased region" description="Polar residues" evidence="6">
    <location>
        <begin position="14"/>
        <end position="28"/>
    </location>
</feature>
<dbReference type="CDD" id="cd07981">
    <property type="entry name" value="HFD_TAF12"/>
    <property type="match status" value="1"/>
</dbReference>
<reference evidence="8 9" key="1">
    <citation type="journal article" date="2018" name="Mol. Biol. Evol.">
        <title>Analysis of the draft genome of the red seaweed Gracilariopsis chorda provides insights into genome size evolution in Rhodophyta.</title>
        <authorList>
            <person name="Lee J."/>
            <person name="Yang E.C."/>
            <person name="Graf L."/>
            <person name="Yang J.H."/>
            <person name="Qiu H."/>
            <person name="Zel Zion U."/>
            <person name="Chan C.X."/>
            <person name="Stephens T.G."/>
            <person name="Weber A.P.M."/>
            <person name="Boo G.H."/>
            <person name="Boo S.M."/>
            <person name="Kim K.M."/>
            <person name="Shin Y."/>
            <person name="Jung M."/>
            <person name="Lee S.J."/>
            <person name="Yim H.S."/>
            <person name="Lee J.H."/>
            <person name="Bhattacharya D."/>
            <person name="Yoon H.S."/>
        </authorList>
    </citation>
    <scope>NUCLEOTIDE SEQUENCE [LARGE SCALE GENOMIC DNA]</scope>
    <source>
        <strain evidence="8 9">SKKU-2015</strain>
        <tissue evidence="8">Whole body</tissue>
    </source>
</reference>
<accession>A0A2V3IKE5</accession>
<evidence type="ECO:0000313" key="8">
    <source>
        <dbReference type="EMBL" id="PXF42519.1"/>
    </source>
</evidence>
<evidence type="ECO:0000256" key="3">
    <source>
        <dbReference type="ARBA" id="ARBA00023015"/>
    </source>
</evidence>
<sequence>MSARVGGSGATSGDPRSSKPQSYVSQQARELLPAEKLQDLLNEVAPGEVLDPDVVEFLQEHIDEFVETVTEFGCLMAKHRRSKVLEARDIQFHLESAWNIRIPGYGDDPRPVKRNVTTPVHNARLQAIQRAQQQ</sequence>
<comment type="caution">
    <text evidence="8">The sequence shown here is derived from an EMBL/GenBank/DDBJ whole genome shotgun (WGS) entry which is preliminary data.</text>
</comment>
<evidence type="ECO:0000256" key="5">
    <source>
        <dbReference type="ARBA" id="ARBA00023242"/>
    </source>
</evidence>
<dbReference type="STRING" id="448386.A0A2V3IKE5"/>
<dbReference type="PANTHER" id="PTHR12264">
    <property type="entry name" value="TRANSCRIPTION INITIATION FACTOR TFIID SUBUNIT 12"/>
    <property type="match status" value="1"/>
</dbReference>
<dbReference type="Proteomes" id="UP000247409">
    <property type="component" value="Unassembled WGS sequence"/>
</dbReference>
<dbReference type="OrthoDB" id="2193432at2759"/>
<keyword evidence="9" id="KW-1185">Reference proteome</keyword>
<name>A0A2V3IKE5_9FLOR</name>
<evidence type="ECO:0000256" key="2">
    <source>
        <dbReference type="ARBA" id="ARBA00007530"/>
    </source>
</evidence>
<dbReference type="PANTHER" id="PTHR12264:SF21">
    <property type="entry name" value="TRANSCRIPTION INITIATION FACTOR TFIID SUBUNIT 12"/>
    <property type="match status" value="1"/>
</dbReference>
<evidence type="ECO:0000259" key="7">
    <source>
        <dbReference type="Pfam" id="PF03847"/>
    </source>
</evidence>
<dbReference type="InterPro" id="IPR003228">
    <property type="entry name" value="TFIID_TAF12_dom"/>
</dbReference>
<keyword evidence="8" id="KW-0396">Initiation factor</keyword>
<dbReference type="Gene3D" id="1.10.20.10">
    <property type="entry name" value="Histone, subunit A"/>
    <property type="match status" value="1"/>
</dbReference>
<organism evidence="8 9">
    <name type="scientific">Gracilariopsis chorda</name>
    <dbReference type="NCBI Taxonomy" id="448386"/>
    <lineage>
        <taxon>Eukaryota</taxon>
        <taxon>Rhodophyta</taxon>
        <taxon>Florideophyceae</taxon>
        <taxon>Rhodymeniophycidae</taxon>
        <taxon>Gracilariales</taxon>
        <taxon>Gracilariaceae</taxon>
        <taxon>Gracilariopsis</taxon>
    </lineage>
</organism>
<dbReference type="GO" id="GO:0003743">
    <property type="term" value="F:translation initiation factor activity"/>
    <property type="evidence" value="ECO:0007669"/>
    <property type="project" value="UniProtKB-KW"/>
</dbReference>
<dbReference type="GO" id="GO:0003677">
    <property type="term" value="F:DNA binding"/>
    <property type="evidence" value="ECO:0007669"/>
    <property type="project" value="TreeGrafter"/>
</dbReference>
<dbReference type="SUPFAM" id="SSF47113">
    <property type="entry name" value="Histone-fold"/>
    <property type="match status" value="1"/>
</dbReference>
<dbReference type="GO" id="GO:0046982">
    <property type="term" value="F:protein heterodimerization activity"/>
    <property type="evidence" value="ECO:0007669"/>
    <property type="project" value="InterPro"/>
</dbReference>
<evidence type="ECO:0000256" key="1">
    <source>
        <dbReference type="ARBA" id="ARBA00004123"/>
    </source>
</evidence>
<comment type="subcellular location">
    <subcellularLocation>
        <location evidence="1">Nucleus</location>
    </subcellularLocation>
</comment>
<dbReference type="EMBL" id="NBIV01000160">
    <property type="protein sequence ID" value="PXF42519.1"/>
    <property type="molecule type" value="Genomic_DNA"/>
</dbReference>
<keyword evidence="8" id="KW-0648">Protein biosynthesis</keyword>
<gene>
    <name evidence="8" type="ORF">BWQ96_07781</name>
</gene>
<dbReference type="AlphaFoldDB" id="A0A2V3IKE5"/>
<evidence type="ECO:0000313" key="9">
    <source>
        <dbReference type="Proteomes" id="UP000247409"/>
    </source>
</evidence>
<feature type="region of interest" description="Disordered" evidence="6">
    <location>
        <begin position="1"/>
        <end position="28"/>
    </location>
</feature>
<dbReference type="GO" id="GO:0017025">
    <property type="term" value="F:TBP-class protein binding"/>
    <property type="evidence" value="ECO:0007669"/>
    <property type="project" value="TreeGrafter"/>
</dbReference>
<comment type="similarity">
    <text evidence="2">Belongs to the TAF12 family.</text>
</comment>
<dbReference type="GO" id="GO:0051123">
    <property type="term" value="P:RNA polymerase II preinitiation complex assembly"/>
    <property type="evidence" value="ECO:0007669"/>
    <property type="project" value="TreeGrafter"/>
</dbReference>
<keyword evidence="4" id="KW-0804">Transcription</keyword>
<dbReference type="InterPro" id="IPR037794">
    <property type="entry name" value="TAF12"/>
</dbReference>
<dbReference type="GO" id="GO:0005669">
    <property type="term" value="C:transcription factor TFIID complex"/>
    <property type="evidence" value="ECO:0007669"/>
    <property type="project" value="InterPro"/>
</dbReference>
<dbReference type="Pfam" id="PF03847">
    <property type="entry name" value="TFIID_20kDa"/>
    <property type="match status" value="1"/>
</dbReference>
<proteinExistence type="inferred from homology"/>
<dbReference type="GO" id="GO:0000124">
    <property type="term" value="C:SAGA complex"/>
    <property type="evidence" value="ECO:0007669"/>
    <property type="project" value="InterPro"/>
</dbReference>
<evidence type="ECO:0000256" key="6">
    <source>
        <dbReference type="SAM" id="MobiDB-lite"/>
    </source>
</evidence>
<dbReference type="InterPro" id="IPR009072">
    <property type="entry name" value="Histone-fold"/>
</dbReference>
<keyword evidence="5" id="KW-0539">Nucleus</keyword>